<feature type="region of interest" description="Disordered" evidence="1">
    <location>
        <begin position="1"/>
        <end position="86"/>
    </location>
</feature>
<sequence>MSGSPDAISRSGRAGRAGGAADPPGGADRPERAMRGAGRGAGTDADEGPWRRWRGPGEAAAPPGEAPNERRRDGTRSPSSRGPALPLRSSILITGAWGPRAQRIGVFVRKAIAVSPARAKSGGWGRAAAAAGVVLLVAGCGGGSDKETGTPAPPSGATAPVGAGAEAEAGGGPDAAAVTEEISAAATAAGFTEEPSDEDVPPALKPCMVSWQVDDEKVTDSEKSYDDTVAALARSGWKESQKFDHKGSVITSLDKGGWTVKASHHGQGGFLTVSFVATDNGPECEKLFKEDLEKNKNAR</sequence>
<comment type="caution">
    <text evidence="2">The sequence shown here is derived from an EMBL/GenBank/DDBJ whole genome shotgun (WGS) entry which is preliminary data.</text>
</comment>
<evidence type="ECO:0000313" key="3">
    <source>
        <dbReference type="Proteomes" id="UP001499942"/>
    </source>
</evidence>
<feature type="region of interest" description="Disordered" evidence="1">
    <location>
        <begin position="144"/>
        <end position="175"/>
    </location>
</feature>
<protein>
    <recommendedName>
        <fullName evidence="4">Lipoprotein</fullName>
    </recommendedName>
</protein>
<keyword evidence="3" id="KW-1185">Reference proteome</keyword>
<evidence type="ECO:0000256" key="1">
    <source>
        <dbReference type="SAM" id="MobiDB-lite"/>
    </source>
</evidence>
<accession>A0ABN3L1A0</accession>
<feature type="compositionally biased region" description="Low complexity" evidence="1">
    <location>
        <begin position="155"/>
        <end position="175"/>
    </location>
</feature>
<gene>
    <name evidence="2" type="ORF">GCM10010393_02390</name>
</gene>
<evidence type="ECO:0000313" key="2">
    <source>
        <dbReference type="EMBL" id="GAA2475965.1"/>
    </source>
</evidence>
<dbReference type="EMBL" id="BAAASR010000002">
    <property type="protein sequence ID" value="GAA2475965.1"/>
    <property type="molecule type" value="Genomic_DNA"/>
</dbReference>
<proteinExistence type="predicted"/>
<evidence type="ECO:0008006" key="4">
    <source>
        <dbReference type="Google" id="ProtNLM"/>
    </source>
</evidence>
<dbReference type="Proteomes" id="UP001499942">
    <property type="component" value="Unassembled WGS sequence"/>
</dbReference>
<name>A0ABN3L1A0_9ACTN</name>
<reference evidence="2 3" key="1">
    <citation type="journal article" date="2019" name="Int. J. Syst. Evol. Microbiol.">
        <title>The Global Catalogue of Microorganisms (GCM) 10K type strain sequencing project: providing services to taxonomists for standard genome sequencing and annotation.</title>
        <authorList>
            <consortium name="The Broad Institute Genomics Platform"/>
            <consortium name="The Broad Institute Genome Sequencing Center for Infectious Disease"/>
            <person name="Wu L."/>
            <person name="Ma J."/>
        </authorList>
    </citation>
    <scope>NUCLEOTIDE SEQUENCE [LARGE SCALE GENOMIC DNA]</scope>
    <source>
        <strain evidence="2 3">JCM 5062</strain>
    </source>
</reference>
<organism evidence="2 3">
    <name type="scientific">Streptomyces gobitricini</name>
    <dbReference type="NCBI Taxonomy" id="68211"/>
    <lineage>
        <taxon>Bacteria</taxon>
        <taxon>Bacillati</taxon>
        <taxon>Actinomycetota</taxon>
        <taxon>Actinomycetes</taxon>
        <taxon>Kitasatosporales</taxon>
        <taxon>Streptomycetaceae</taxon>
        <taxon>Streptomyces</taxon>
    </lineage>
</organism>